<dbReference type="Gene3D" id="1.10.357.10">
    <property type="entry name" value="Tetracycline Repressor, domain 2"/>
    <property type="match status" value="1"/>
</dbReference>
<gene>
    <name evidence="6" type="ORF">DKG74_16340</name>
</gene>
<keyword evidence="3" id="KW-0804">Transcription</keyword>
<evidence type="ECO:0000313" key="6">
    <source>
        <dbReference type="EMBL" id="PWR20248.1"/>
    </source>
</evidence>
<dbReference type="Pfam" id="PF00440">
    <property type="entry name" value="TetR_N"/>
    <property type="match status" value="1"/>
</dbReference>
<sequence>MSRIDAREAILASALKLFGERGFDGVPTTEILEGAGQRNQTALQYHFGSREGLYRAIVVERLKTIDARRLAILDPRGSGAARPDLSSCLRALVEPLVEEALHGEGGADHVRFLRQFCARPGFSIAAAAQSLPLPGMSLMIAALDRHVPPPPGAEAGFAAGLMLQVTVALLASWLQASGAHFSAEAFQTAAIESCRAIRRGLLAETKADE</sequence>
<evidence type="ECO:0000256" key="4">
    <source>
        <dbReference type="PROSITE-ProRule" id="PRU00335"/>
    </source>
</evidence>
<dbReference type="Proteomes" id="UP000245461">
    <property type="component" value="Unassembled WGS sequence"/>
</dbReference>
<dbReference type="InterPro" id="IPR009057">
    <property type="entry name" value="Homeodomain-like_sf"/>
</dbReference>
<dbReference type="EMBL" id="QGLE01000010">
    <property type="protein sequence ID" value="PWR20248.1"/>
    <property type="molecule type" value="Genomic_DNA"/>
</dbReference>
<dbReference type="GO" id="GO:0000976">
    <property type="term" value="F:transcription cis-regulatory region binding"/>
    <property type="evidence" value="ECO:0007669"/>
    <property type="project" value="TreeGrafter"/>
</dbReference>
<dbReference type="PANTHER" id="PTHR30055">
    <property type="entry name" value="HTH-TYPE TRANSCRIPTIONAL REGULATOR RUTR"/>
    <property type="match status" value="1"/>
</dbReference>
<evidence type="ECO:0000256" key="2">
    <source>
        <dbReference type="ARBA" id="ARBA00023125"/>
    </source>
</evidence>
<feature type="domain" description="HTH tetR-type" evidence="5">
    <location>
        <begin position="4"/>
        <end position="65"/>
    </location>
</feature>
<evidence type="ECO:0000256" key="3">
    <source>
        <dbReference type="ARBA" id="ARBA00023163"/>
    </source>
</evidence>
<evidence type="ECO:0000259" key="5">
    <source>
        <dbReference type="PROSITE" id="PS50977"/>
    </source>
</evidence>
<comment type="caution">
    <text evidence="6">The sequence shown here is derived from an EMBL/GenBank/DDBJ whole genome shotgun (WGS) entry which is preliminary data.</text>
</comment>
<keyword evidence="7" id="KW-1185">Reference proteome</keyword>
<keyword evidence="2 4" id="KW-0238">DNA-binding</keyword>
<dbReference type="PROSITE" id="PS50977">
    <property type="entry name" value="HTH_TETR_2"/>
    <property type="match status" value="1"/>
</dbReference>
<name>A0A317DZM4_9PROT</name>
<accession>A0A317DZM4</accession>
<protein>
    <recommendedName>
        <fullName evidence="5">HTH tetR-type domain-containing protein</fullName>
    </recommendedName>
</protein>
<dbReference type="InterPro" id="IPR050109">
    <property type="entry name" value="HTH-type_TetR-like_transc_reg"/>
</dbReference>
<dbReference type="AlphaFoldDB" id="A0A317DZM4"/>
<dbReference type="SUPFAM" id="SSF46689">
    <property type="entry name" value="Homeodomain-like"/>
    <property type="match status" value="1"/>
</dbReference>
<proteinExistence type="predicted"/>
<dbReference type="InterPro" id="IPR001647">
    <property type="entry name" value="HTH_TetR"/>
</dbReference>
<reference evidence="6 7" key="1">
    <citation type="submission" date="2018-05" db="EMBL/GenBank/DDBJ databases">
        <title>Zavarzinia sp. HR-AS.</title>
        <authorList>
            <person name="Lee Y."/>
            <person name="Jeon C.O."/>
        </authorList>
    </citation>
    <scope>NUCLEOTIDE SEQUENCE [LARGE SCALE GENOMIC DNA]</scope>
    <source>
        <strain evidence="6 7">HR-AS</strain>
    </source>
</reference>
<dbReference type="PANTHER" id="PTHR30055:SF234">
    <property type="entry name" value="HTH-TYPE TRANSCRIPTIONAL REGULATOR BETI"/>
    <property type="match status" value="1"/>
</dbReference>
<dbReference type="RefSeq" id="WP_109907245.1">
    <property type="nucleotide sequence ID" value="NZ_QGLE01000010.1"/>
</dbReference>
<evidence type="ECO:0000256" key="1">
    <source>
        <dbReference type="ARBA" id="ARBA00023015"/>
    </source>
</evidence>
<feature type="DNA-binding region" description="H-T-H motif" evidence="4">
    <location>
        <begin position="28"/>
        <end position="47"/>
    </location>
</feature>
<evidence type="ECO:0000313" key="7">
    <source>
        <dbReference type="Proteomes" id="UP000245461"/>
    </source>
</evidence>
<keyword evidence="1" id="KW-0805">Transcription regulation</keyword>
<organism evidence="6 7">
    <name type="scientific">Zavarzinia aquatilis</name>
    <dbReference type="NCBI Taxonomy" id="2211142"/>
    <lineage>
        <taxon>Bacteria</taxon>
        <taxon>Pseudomonadati</taxon>
        <taxon>Pseudomonadota</taxon>
        <taxon>Alphaproteobacteria</taxon>
        <taxon>Rhodospirillales</taxon>
        <taxon>Zavarziniaceae</taxon>
        <taxon>Zavarzinia</taxon>
    </lineage>
</organism>
<dbReference type="GO" id="GO:0003700">
    <property type="term" value="F:DNA-binding transcription factor activity"/>
    <property type="evidence" value="ECO:0007669"/>
    <property type="project" value="TreeGrafter"/>
</dbReference>